<dbReference type="EMBL" id="DS999411">
    <property type="protein sequence ID" value="EED35166.1"/>
    <property type="molecule type" value="Genomic_DNA"/>
</dbReference>
<dbReference type="eggNOG" id="COG2887">
    <property type="taxonomic scope" value="Bacteria"/>
</dbReference>
<accession>B8KQY7</accession>
<name>B8KQY7_9GAMM</name>
<dbReference type="InterPro" id="IPR019925">
    <property type="entry name" value="DNA_repair_protein_predicted"/>
</dbReference>
<feature type="domain" description="PD-(D/E)XK endonuclease-like" evidence="1">
    <location>
        <begin position="533"/>
        <end position="804"/>
    </location>
</feature>
<evidence type="ECO:0000313" key="3">
    <source>
        <dbReference type="Proteomes" id="UP000004699"/>
    </source>
</evidence>
<dbReference type="InterPro" id="IPR038726">
    <property type="entry name" value="PDDEXK_AddAB-type"/>
</dbReference>
<dbReference type="STRING" id="565045.NOR51B_1111"/>
<dbReference type="Gene3D" id="3.90.320.10">
    <property type="match status" value="1"/>
</dbReference>
<dbReference type="Pfam" id="PF12705">
    <property type="entry name" value="PDDEXK_1"/>
    <property type="match status" value="1"/>
</dbReference>
<organism evidence="2 3">
    <name type="scientific">Luminiphilus syltensis NOR5-1B</name>
    <dbReference type="NCBI Taxonomy" id="565045"/>
    <lineage>
        <taxon>Bacteria</taxon>
        <taxon>Pseudomonadati</taxon>
        <taxon>Pseudomonadota</taxon>
        <taxon>Gammaproteobacteria</taxon>
        <taxon>Cellvibrionales</taxon>
        <taxon>Halieaceae</taxon>
        <taxon>Luminiphilus</taxon>
    </lineage>
</organism>
<dbReference type="SUPFAM" id="SSF52540">
    <property type="entry name" value="P-loop containing nucleoside triphosphate hydrolases"/>
    <property type="match status" value="1"/>
</dbReference>
<dbReference type="Proteomes" id="UP000004699">
    <property type="component" value="Unassembled WGS sequence"/>
</dbReference>
<dbReference type="NCBIfam" id="TIGR03623">
    <property type="entry name" value="probable DNA repair protein"/>
    <property type="match status" value="1"/>
</dbReference>
<keyword evidence="3" id="KW-1185">Reference proteome</keyword>
<protein>
    <recommendedName>
        <fullName evidence="1">PD-(D/E)XK endonuclease-like domain-containing protein</fullName>
    </recommendedName>
</protein>
<reference evidence="3" key="1">
    <citation type="journal article" date="2013" name="BMC Microbiol.">
        <title>Taxonomy and evolution of bacteriochlorophyll a-containing members of the OM60/NOR5 clade of marine gammaproteobacteria: description of Luminiphilus syltensis gen. nov., sp. nov., reclassification of Haliea rubra as Pseudohaliea rubra gen. nov., comb. nov., and emendation of Chromatocurvus halotolerans.</title>
        <authorList>
            <person name="Spring S."/>
            <person name="Riedel T."/>
            <person name="Sproer C."/>
            <person name="Yan S."/>
            <person name="Harder J."/>
            <person name="Fuchs B.M."/>
        </authorList>
    </citation>
    <scope>NUCLEOTIDE SEQUENCE [LARGE SCALE GENOMIC DNA]</scope>
    <source>
        <strain evidence="3">NOR51-B</strain>
    </source>
</reference>
<evidence type="ECO:0000259" key="1">
    <source>
        <dbReference type="Pfam" id="PF12705"/>
    </source>
</evidence>
<dbReference type="InterPro" id="IPR011604">
    <property type="entry name" value="PDDEXK-like_dom_sf"/>
</dbReference>
<sequence length="815" mass="91223">MLTALEERLLWQEVIERDMAATGFSLLQPTAAASEAMRCRDVLLRHEVPVDDFSVRRLFGWDSDCQRFLTWLEHFDTALIQSHLATQADCLRACADVGSSESNPGETVDLFHCYDLQPLVIAALDRQVQARSISPTEQPETALPPLTTFPTRQAELAEVARWAADRHRAGKGTTVIVLADMASDRALLEYALRAEFDCLDARYNELPVNFSLGMPLSATPMYRSLLCALRLMLTSVDRSDLLFLFTSPFLPLACRSEESPQLLVIQQLFALGKPNLECTDIRHYLAKHDPTSPLISIIDRQREELRGRVQLGLGEWHSLFRRMLEHWGWPARDGLDSLEFQQFDRLDNVFDDFESLASVRPEVALSEALNLLESVLNDTVFQPKTEATAIQVLGPREATGLTFDAFWFCGARSTAVPGVPRLLGFIPAALQNQYHFPTADYASMLQKSEVTLQGFRAASIEFYASWYQFEDGVEQYPSPVFPSCSTPQDIPDYWLLRTSAQRAEIPIDILEDDYGIPIDAEDGTSVGGSAILREQAECPFKAWVRRRIAVSAPEPEQLGLSPIERGNLLHAVLYEVWGRIINRDQLLALSMDGLENLVRGVLDQIFGEHIHQDVRRRVGAACLELEALCTYRVVLDWLLLERSRNGDFQVVSREDSRRLDLGGLTFSLRVDRIDRLASGEMLMIDYKSGGVGSASYWFGERPSDPQLPAYALSQDRVQGIAWARLKAGDLKFIALGGELGLNAEKPLSKQLAALGLPPETTWSQVLEGWRDALTNLAAEFGEGYAAVDPQPRACDFCDLQGVCRIRQPPLSEMPS</sequence>
<dbReference type="AlphaFoldDB" id="B8KQY7"/>
<gene>
    <name evidence="2" type="ORF">NOR51B_1111</name>
</gene>
<proteinExistence type="predicted"/>
<dbReference type="InterPro" id="IPR027417">
    <property type="entry name" value="P-loop_NTPase"/>
</dbReference>
<dbReference type="HOGENOM" id="CLU_014693_0_0_6"/>
<evidence type="ECO:0000313" key="2">
    <source>
        <dbReference type="EMBL" id="EED35166.1"/>
    </source>
</evidence>